<evidence type="ECO:0000256" key="4">
    <source>
        <dbReference type="ARBA" id="ARBA00023239"/>
    </source>
</evidence>
<dbReference type="GO" id="GO:0009264">
    <property type="term" value="P:deoxyribonucleotide catabolic process"/>
    <property type="evidence" value="ECO:0007669"/>
    <property type="project" value="InterPro"/>
</dbReference>
<evidence type="ECO:0000256" key="5">
    <source>
        <dbReference type="ARBA" id="ARBA00023270"/>
    </source>
</evidence>
<dbReference type="PANTHER" id="PTHR10889">
    <property type="entry name" value="DEOXYRIBOSE-PHOSPHATE ALDOLASE"/>
    <property type="match status" value="1"/>
</dbReference>
<comment type="pathway">
    <text evidence="1">Carbohydrate degradation; 2-deoxy-D-ribose 1-phosphate degradation; D-glyceraldehyde 3-phosphate and acetaldehyde from 2-deoxy-alpha-D-ribose 1-phosphate: step 2/2.</text>
</comment>
<evidence type="ECO:0000256" key="3">
    <source>
        <dbReference type="ARBA" id="ARBA00012515"/>
    </source>
</evidence>
<evidence type="ECO:0000256" key="6">
    <source>
        <dbReference type="ARBA" id="ARBA00031814"/>
    </source>
</evidence>
<dbReference type="GO" id="GO:0016052">
    <property type="term" value="P:carbohydrate catabolic process"/>
    <property type="evidence" value="ECO:0007669"/>
    <property type="project" value="TreeGrafter"/>
</dbReference>
<evidence type="ECO:0000256" key="2">
    <source>
        <dbReference type="ARBA" id="ARBA00009473"/>
    </source>
</evidence>
<gene>
    <name evidence="10" type="ORF">O3M35_003149</name>
</gene>
<dbReference type="InterPro" id="IPR013785">
    <property type="entry name" value="Aldolase_TIM"/>
</dbReference>
<dbReference type="NCBIfam" id="TIGR00126">
    <property type="entry name" value="deoC"/>
    <property type="match status" value="1"/>
</dbReference>
<name>A0AAW1CI34_9HEMI</name>
<dbReference type="PIRSF" id="PIRSF001357">
    <property type="entry name" value="DeoC"/>
    <property type="match status" value="1"/>
</dbReference>
<sequence length="316" mass="35153">MQYDSTWLNCSISAINVENRISKLSKNFNLTSNYETAWLLKAVTCIDLTTLSGDDTSTNVNRLCFKAFHPISSKVLNAFATNDKEKEILNNLHTAAVCVYPSRVKDACKQLELLNSDIPVASVATGFPSGQYPLHTRLKEIDYCNEMGAKEIDVVIDRSLVIANKWEELYNEINAMKRVCNKSKLKTILAVGECGSLENIYKASMIAMMAGSDFIKTSTGKEAVNATLPVGLIMCRAIKDFYMKTGIKVGLKPAGGLKTSKDALLWLALIKQELGNDWLNPKLFRIGASSLLKSLEQRLYFLAFNENPPPSYFRLP</sequence>
<comment type="similarity">
    <text evidence="2">Belongs to the DeoC/FbaB aldolase family. DeoC type 2 subfamily.</text>
</comment>
<dbReference type="GO" id="GO:0005737">
    <property type="term" value="C:cytoplasm"/>
    <property type="evidence" value="ECO:0007669"/>
    <property type="project" value="InterPro"/>
</dbReference>
<dbReference type="InterPro" id="IPR011343">
    <property type="entry name" value="DeoC"/>
</dbReference>
<dbReference type="SUPFAM" id="SSF51569">
    <property type="entry name" value="Aldolase"/>
    <property type="match status" value="1"/>
</dbReference>
<dbReference type="InterPro" id="IPR002915">
    <property type="entry name" value="DeoC/FbaB/LacD_aldolase"/>
</dbReference>
<comment type="catalytic activity">
    <reaction evidence="8">
        <text>2-deoxy-D-ribose 5-phosphate = D-glyceraldehyde 3-phosphate + acetaldehyde</text>
        <dbReference type="Rhea" id="RHEA:12821"/>
        <dbReference type="ChEBI" id="CHEBI:15343"/>
        <dbReference type="ChEBI" id="CHEBI:59776"/>
        <dbReference type="ChEBI" id="CHEBI:62877"/>
        <dbReference type="EC" id="4.1.2.4"/>
    </reaction>
</comment>
<protein>
    <recommendedName>
        <fullName evidence="3">deoxyribose-phosphate aldolase</fullName>
        <ecNumber evidence="3">4.1.2.4</ecNumber>
    </recommendedName>
    <alternativeName>
        <fullName evidence="7">2-deoxy-D-ribose 5-phosphate aldolase</fullName>
    </alternativeName>
    <alternativeName>
        <fullName evidence="6">Phosphodeoxyriboaldolase</fullName>
    </alternativeName>
</protein>
<dbReference type="AlphaFoldDB" id="A0AAW1CI34"/>
<feature type="active site" description="Schiff-base intermediate with acetaldehyde" evidence="9">
    <location>
        <position position="216"/>
    </location>
</feature>
<dbReference type="CDD" id="cd00959">
    <property type="entry name" value="DeoC"/>
    <property type="match status" value="1"/>
</dbReference>
<dbReference type="Gene3D" id="3.20.20.70">
    <property type="entry name" value="Aldolase class I"/>
    <property type="match status" value="1"/>
</dbReference>
<accession>A0AAW1CI34</accession>
<keyword evidence="11" id="KW-1185">Reference proteome</keyword>
<dbReference type="SMART" id="SM01133">
    <property type="entry name" value="DeoC"/>
    <property type="match status" value="1"/>
</dbReference>
<dbReference type="GO" id="GO:0004139">
    <property type="term" value="F:deoxyribose-phosphate aldolase activity"/>
    <property type="evidence" value="ECO:0007669"/>
    <property type="project" value="UniProtKB-EC"/>
</dbReference>
<keyword evidence="5 9" id="KW-0704">Schiff base</keyword>
<comment type="caution">
    <text evidence="10">The sequence shown here is derived from an EMBL/GenBank/DDBJ whole genome shotgun (WGS) entry which is preliminary data.</text>
</comment>
<reference evidence="10 11" key="1">
    <citation type="submission" date="2022-12" db="EMBL/GenBank/DDBJ databases">
        <title>Chromosome-level genome assembly of true bugs.</title>
        <authorList>
            <person name="Ma L."/>
            <person name="Li H."/>
        </authorList>
    </citation>
    <scope>NUCLEOTIDE SEQUENCE [LARGE SCALE GENOMIC DNA]</scope>
    <source>
        <strain evidence="10">Lab_2022b</strain>
    </source>
</reference>
<evidence type="ECO:0000313" key="11">
    <source>
        <dbReference type="Proteomes" id="UP001461498"/>
    </source>
</evidence>
<evidence type="ECO:0000256" key="9">
    <source>
        <dbReference type="PIRSR" id="PIRSR001357-50"/>
    </source>
</evidence>
<dbReference type="PANTHER" id="PTHR10889:SF3">
    <property type="entry name" value="DEOXYRIBOSE-PHOSPHATE ALDOLASE"/>
    <property type="match status" value="1"/>
</dbReference>
<dbReference type="EMBL" id="JAPXFL010000012">
    <property type="protein sequence ID" value="KAK9498538.1"/>
    <property type="molecule type" value="Genomic_DNA"/>
</dbReference>
<evidence type="ECO:0000256" key="8">
    <source>
        <dbReference type="ARBA" id="ARBA00048791"/>
    </source>
</evidence>
<dbReference type="Pfam" id="PF01791">
    <property type="entry name" value="DeoC"/>
    <property type="match status" value="1"/>
</dbReference>
<dbReference type="EC" id="4.1.2.4" evidence="3"/>
<evidence type="ECO:0000313" key="10">
    <source>
        <dbReference type="EMBL" id="KAK9498538.1"/>
    </source>
</evidence>
<dbReference type="Proteomes" id="UP001461498">
    <property type="component" value="Unassembled WGS sequence"/>
</dbReference>
<organism evidence="10 11">
    <name type="scientific">Rhynocoris fuscipes</name>
    <dbReference type="NCBI Taxonomy" id="488301"/>
    <lineage>
        <taxon>Eukaryota</taxon>
        <taxon>Metazoa</taxon>
        <taxon>Ecdysozoa</taxon>
        <taxon>Arthropoda</taxon>
        <taxon>Hexapoda</taxon>
        <taxon>Insecta</taxon>
        <taxon>Pterygota</taxon>
        <taxon>Neoptera</taxon>
        <taxon>Paraneoptera</taxon>
        <taxon>Hemiptera</taxon>
        <taxon>Heteroptera</taxon>
        <taxon>Panheteroptera</taxon>
        <taxon>Cimicomorpha</taxon>
        <taxon>Reduviidae</taxon>
        <taxon>Harpactorinae</taxon>
        <taxon>Harpactorini</taxon>
        <taxon>Rhynocoris</taxon>
    </lineage>
</organism>
<keyword evidence="4" id="KW-0456">Lyase</keyword>
<evidence type="ECO:0000256" key="1">
    <source>
        <dbReference type="ARBA" id="ARBA00004816"/>
    </source>
</evidence>
<feature type="active site" description="Proton donor/acceptor" evidence="9">
    <location>
        <position position="252"/>
    </location>
</feature>
<proteinExistence type="inferred from homology"/>
<evidence type="ECO:0000256" key="7">
    <source>
        <dbReference type="ARBA" id="ARBA00032755"/>
    </source>
</evidence>